<comment type="caution">
    <text evidence="2">The sequence shown here is derived from an EMBL/GenBank/DDBJ whole genome shotgun (WGS) entry which is preliminary data.</text>
</comment>
<dbReference type="SUPFAM" id="SSF53850">
    <property type="entry name" value="Periplasmic binding protein-like II"/>
    <property type="match status" value="1"/>
</dbReference>
<dbReference type="Proteomes" id="UP000605805">
    <property type="component" value="Unassembled WGS sequence"/>
</dbReference>
<dbReference type="Pfam" id="PF12727">
    <property type="entry name" value="PBP_like"/>
    <property type="match status" value="1"/>
</dbReference>
<evidence type="ECO:0000313" key="2">
    <source>
        <dbReference type="EMBL" id="HIP57156.1"/>
    </source>
</evidence>
<feature type="domain" description="PBP" evidence="1">
    <location>
        <begin position="33"/>
        <end position="223"/>
    </location>
</feature>
<feature type="non-terminal residue" evidence="2">
    <location>
        <position position="1"/>
    </location>
</feature>
<accession>A0A832YZL7</accession>
<evidence type="ECO:0000259" key="1">
    <source>
        <dbReference type="Pfam" id="PF12727"/>
    </source>
</evidence>
<dbReference type="EMBL" id="DQTV01000068">
    <property type="protein sequence ID" value="HIP57156.1"/>
    <property type="molecule type" value="Genomic_DNA"/>
</dbReference>
<proteinExistence type="predicted"/>
<protein>
    <submittedName>
        <fullName evidence="2">MolR family transcriptional regulator</fullName>
    </submittedName>
</protein>
<sequence>EVPKSVGIEMSVALYAGSHDLALERLDGILRERGILLEVSWTGSLCGVAALMLNEADIVGIHILDTETGTYNTTYLKSVGLGGRVAIVRGYERLQGFVTRKPMDLEHVIKKLFSGELTLINRRFGSGTRILLDYVLRTWAKKLGIDPESIPRRVRGYDDEASTHLEVAERVARGDADVGMVIAAAAKLHGLNFIPIAWERFDFAIPVDKLSSAAVSTFINVLRSSSFIEILKSLEGYRLPKDMGSIEFI</sequence>
<reference evidence="2" key="1">
    <citation type="journal article" date="2020" name="ISME J.">
        <title>Gammaproteobacteria mediating utilization of methyl-, sulfur- and petroleum organic compounds in deep ocean hydrothermal plumes.</title>
        <authorList>
            <person name="Zhou Z."/>
            <person name="Liu Y."/>
            <person name="Pan J."/>
            <person name="Cron B.R."/>
            <person name="Toner B.M."/>
            <person name="Anantharaman K."/>
            <person name="Breier J.A."/>
            <person name="Dick G.J."/>
            <person name="Li M."/>
        </authorList>
    </citation>
    <scope>NUCLEOTIDE SEQUENCE</scope>
    <source>
        <strain evidence="2">SZUA-1435</strain>
    </source>
</reference>
<evidence type="ECO:0000313" key="3">
    <source>
        <dbReference type="Proteomes" id="UP000605805"/>
    </source>
</evidence>
<organism evidence="2 3">
    <name type="scientific">Ignisphaera aggregans</name>
    <dbReference type="NCBI Taxonomy" id="334771"/>
    <lineage>
        <taxon>Archaea</taxon>
        <taxon>Thermoproteota</taxon>
        <taxon>Thermoprotei</taxon>
        <taxon>Desulfurococcales</taxon>
        <taxon>Desulfurococcaceae</taxon>
        <taxon>Ignisphaera</taxon>
    </lineage>
</organism>
<name>A0A832YZL7_9CREN</name>
<dbReference type="InterPro" id="IPR024370">
    <property type="entry name" value="PBP_domain"/>
</dbReference>
<dbReference type="AlphaFoldDB" id="A0A832YZL7"/>
<dbReference type="PANTHER" id="PTHR38431:SF1">
    <property type="entry name" value="BLL2305 PROTEIN"/>
    <property type="match status" value="1"/>
</dbReference>
<gene>
    <name evidence="2" type="ORF">EYH02_03690</name>
</gene>
<dbReference type="PANTHER" id="PTHR38431">
    <property type="entry name" value="BLL2305 PROTEIN"/>
    <property type="match status" value="1"/>
</dbReference>